<comment type="caution">
    <text evidence="5">The sequence shown here is derived from an EMBL/GenBank/DDBJ whole genome shotgun (WGS) entry which is preliminary data.</text>
</comment>
<proteinExistence type="inferred from homology"/>
<dbReference type="PANTHER" id="PTHR30098">
    <property type="entry name" value="LEUCYL/PHENYLALANYL-TRNA--PROTEIN TRANSFERASE"/>
    <property type="match status" value="1"/>
</dbReference>
<comment type="similarity">
    <text evidence="4">Belongs to the L/F-transferase family.</text>
</comment>
<protein>
    <recommendedName>
        <fullName evidence="4">Leucyl/phenylalanyl-tRNA--protein transferase</fullName>
        <ecNumber evidence="4">2.3.2.6</ecNumber>
    </recommendedName>
    <alternativeName>
        <fullName evidence="4">L/F-transferase</fullName>
    </alternativeName>
    <alternativeName>
        <fullName evidence="4">Leucyltransferase</fullName>
    </alternativeName>
    <alternativeName>
        <fullName evidence="4">Phenyalanyltransferase</fullName>
    </alternativeName>
</protein>
<comment type="catalytic activity">
    <reaction evidence="4">
        <text>L-phenylalanyl-tRNA(Phe) + an N-terminal L-alpha-aminoacyl-[protein] = an N-terminal L-phenylalanyl-L-alpha-aminoacyl-[protein] + tRNA(Phe)</text>
        <dbReference type="Rhea" id="RHEA:43632"/>
        <dbReference type="Rhea" id="RHEA-COMP:9668"/>
        <dbReference type="Rhea" id="RHEA-COMP:9699"/>
        <dbReference type="Rhea" id="RHEA-COMP:10636"/>
        <dbReference type="Rhea" id="RHEA-COMP:10637"/>
        <dbReference type="ChEBI" id="CHEBI:78442"/>
        <dbReference type="ChEBI" id="CHEBI:78531"/>
        <dbReference type="ChEBI" id="CHEBI:78597"/>
        <dbReference type="ChEBI" id="CHEBI:83561"/>
        <dbReference type="EC" id="2.3.2.6"/>
    </reaction>
</comment>
<comment type="catalytic activity">
    <reaction evidence="4">
        <text>N-terminal L-lysyl-[protein] + L-leucyl-tRNA(Leu) = N-terminal L-leucyl-L-lysyl-[protein] + tRNA(Leu) + H(+)</text>
        <dbReference type="Rhea" id="RHEA:12340"/>
        <dbReference type="Rhea" id="RHEA-COMP:9613"/>
        <dbReference type="Rhea" id="RHEA-COMP:9622"/>
        <dbReference type="Rhea" id="RHEA-COMP:12670"/>
        <dbReference type="Rhea" id="RHEA-COMP:12671"/>
        <dbReference type="ChEBI" id="CHEBI:15378"/>
        <dbReference type="ChEBI" id="CHEBI:65249"/>
        <dbReference type="ChEBI" id="CHEBI:78442"/>
        <dbReference type="ChEBI" id="CHEBI:78494"/>
        <dbReference type="ChEBI" id="CHEBI:133043"/>
        <dbReference type="EC" id="2.3.2.6"/>
    </reaction>
</comment>
<dbReference type="RefSeq" id="WP_188629034.1">
    <property type="nucleotide sequence ID" value="NZ_BMKE01000006.1"/>
</dbReference>
<dbReference type="Proteomes" id="UP000646152">
    <property type="component" value="Unassembled WGS sequence"/>
</dbReference>
<evidence type="ECO:0000313" key="6">
    <source>
        <dbReference type="Proteomes" id="UP000646152"/>
    </source>
</evidence>
<keyword evidence="1 4" id="KW-0963">Cytoplasm</keyword>
<name>A0ABQ1IG80_9GAMM</name>
<dbReference type="HAMAP" id="MF_00688">
    <property type="entry name" value="Leu_Phe_trans"/>
    <property type="match status" value="1"/>
</dbReference>
<evidence type="ECO:0000256" key="3">
    <source>
        <dbReference type="ARBA" id="ARBA00023315"/>
    </source>
</evidence>
<keyword evidence="3 4" id="KW-0012">Acyltransferase</keyword>
<dbReference type="Gene3D" id="3.40.630.70">
    <property type="entry name" value="Leucyl/phenylalanyl-tRNA-protein transferase, C-terminal domain"/>
    <property type="match status" value="1"/>
</dbReference>
<dbReference type="EMBL" id="BMKE01000006">
    <property type="protein sequence ID" value="GGB38991.1"/>
    <property type="molecule type" value="Genomic_DNA"/>
</dbReference>
<keyword evidence="2 4" id="KW-0808">Transferase</keyword>
<keyword evidence="6" id="KW-1185">Reference proteome</keyword>
<evidence type="ECO:0000256" key="2">
    <source>
        <dbReference type="ARBA" id="ARBA00022679"/>
    </source>
</evidence>
<evidence type="ECO:0000313" key="5">
    <source>
        <dbReference type="EMBL" id="GGB38991.1"/>
    </source>
</evidence>
<evidence type="ECO:0000256" key="4">
    <source>
        <dbReference type="HAMAP-Rule" id="MF_00688"/>
    </source>
</evidence>
<dbReference type="InterPro" id="IPR004616">
    <property type="entry name" value="Leu/Phe-tRNA_Trfase"/>
</dbReference>
<evidence type="ECO:0000256" key="1">
    <source>
        <dbReference type="ARBA" id="ARBA00022490"/>
    </source>
</evidence>
<accession>A0ABQ1IG80</accession>
<dbReference type="InterPro" id="IPR042221">
    <property type="entry name" value="Leu/Phe-tRNA_Trfase_N"/>
</dbReference>
<dbReference type="GO" id="GO:0016740">
    <property type="term" value="F:transferase activity"/>
    <property type="evidence" value="ECO:0007669"/>
    <property type="project" value="UniProtKB-KW"/>
</dbReference>
<dbReference type="NCBIfam" id="TIGR00667">
    <property type="entry name" value="aat"/>
    <property type="match status" value="1"/>
</dbReference>
<dbReference type="EC" id="2.3.2.6" evidence="4"/>
<dbReference type="InterPro" id="IPR042203">
    <property type="entry name" value="Leu/Phe-tRNA_Trfase_C"/>
</dbReference>
<sequence length="234" mass="26798">MLTLLDNQLWFPPPTQALQEPNGLLAVGGDLSPARLLLAYQMGIFPWFEQDQPMLWWSPDPRAIVAPDQLHVSRSLAKLARRKHYRLTINTAFEQVIHACRSLREHKEGTWITADIERAYCQLHRQGHAHSVEVWQENQLVAGLYGISLGTLFCGESMFHRVDNGSKLAMLGLCRHFRRYGGELVDCQLPNPHLMSLGVQTWPRSRFLHKLKKLQQEPLISGCWQSGELVLCEK</sequence>
<comment type="function">
    <text evidence="4">Functions in the N-end rule pathway of protein degradation where it conjugates Leu, Phe and, less efficiently, Met from aminoacyl-tRNAs to the N-termini of proteins containing an N-terminal arginine or lysine.</text>
</comment>
<organism evidence="5 6">
    <name type="scientific">Oceanisphaera marina</name>
    <dbReference type="NCBI Taxonomy" id="2017550"/>
    <lineage>
        <taxon>Bacteria</taxon>
        <taxon>Pseudomonadati</taxon>
        <taxon>Pseudomonadota</taxon>
        <taxon>Gammaproteobacteria</taxon>
        <taxon>Aeromonadales</taxon>
        <taxon>Aeromonadaceae</taxon>
        <taxon>Oceanisphaera</taxon>
    </lineage>
</organism>
<dbReference type="Gene3D" id="3.30.70.3550">
    <property type="entry name" value="Leucyl/phenylalanyl-tRNA-protein transferase, N-terminal domain"/>
    <property type="match status" value="1"/>
</dbReference>
<dbReference type="Pfam" id="PF03588">
    <property type="entry name" value="Leu_Phe_trans"/>
    <property type="match status" value="1"/>
</dbReference>
<comment type="subcellular location">
    <subcellularLocation>
        <location evidence="4">Cytoplasm</location>
    </subcellularLocation>
</comment>
<dbReference type="InterPro" id="IPR016181">
    <property type="entry name" value="Acyl_CoA_acyltransferase"/>
</dbReference>
<gene>
    <name evidence="4 5" type="primary">aat</name>
    <name evidence="5" type="ORF">GCM10011502_10360</name>
</gene>
<reference evidence="6" key="1">
    <citation type="journal article" date="2019" name="Int. J. Syst. Evol. Microbiol.">
        <title>The Global Catalogue of Microorganisms (GCM) 10K type strain sequencing project: providing services to taxonomists for standard genome sequencing and annotation.</title>
        <authorList>
            <consortium name="The Broad Institute Genomics Platform"/>
            <consortium name="The Broad Institute Genome Sequencing Center for Infectious Disease"/>
            <person name="Wu L."/>
            <person name="Ma J."/>
        </authorList>
    </citation>
    <scope>NUCLEOTIDE SEQUENCE [LARGE SCALE GENOMIC DNA]</scope>
    <source>
        <strain evidence="6">CGMCC 1.15923</strain>
    </source>
</reference>
<dbReference type="SUPFAM" id="SSF55729">
    <property type="entry name" value="Acyl-CoA N-acyltransferases (Nat)"/>
    <property type="match status" value="1"/>
</dbReference>
<dbReference type="PANTHER" id="PTHR30098:SF2">
    <property type="entry name" value="LEUCYL_PHENYLALANYL-TRNA--PROTEIN TRANSFERASE"/>
    <property type="match status" value="1"/>
</dbReference>
<comment type="catalytic activity">
    <reaction evidence="4">
        <text>N-terminal L-arginyl-[protein] + L-leucyl-tRNA(Leu) = N-terminal L-leucyl-L-arginyl-[protein] + tRNA(Leu) + H(+)</text>
        <dbReference type="Rhea" id="RHEA:50416"/>
        <dbReference type="Rhea" id="RHEA-COMP:9613"/>
        <dbReference type="Rhea" id="RHEA-COMP:9622"/>
        <dbReference type="Rhea" id="RHEA-COMP:12672"/>
        <dbReference type="Rhea" id="RHEA-COMP:12673"/>
        <dbReference type="ChEBI" id="CHEBI:15378"/>
        <dbReference type="ChEBI" id="CHEBI:64719"/>
        <dbReference type="ChEBI" id="CHEBI:78442"/>
        <dbReference type="ChEBI" id="CHEBI:78494"/>
        <dbReference type="ChEBI" id="CHEBI:133044"/>
        <dbReference type="EC" id="2.3.2.6"/>
    </reaction>
</comment>